<organism evidence="3 4">
    <name type="scientific">Apiospora phragmitis</name>
    <dbReference type="NCBI Taxonomy" id="2905665"/>
    <lineage>
        <taxon>Eukaryota</taxon>
        <taxon>Fungi</taxon>
        <taxon>Dikarya</taxon>
        <taxon>Ascomycota</taxon>
        <taxon>Pezizomycotina</taxon>
        <taxon>Sordariomycetes</taxon>
        <taxon>Xylariomycetidae</taxon>
        <taxon>Amphisphaeriales</taxon>
        <taxon>Apiosporaceae</taxon>
        <taxon>Apiospora</taxon>
    </lineage>
</organism>
<dbReference type="Gene3D" id="2.170.270.10">
    <property type="entry name" value="SET domain"/>
    <property type="match status" value="1"/>
</dbReference>
<gene>
    <name evidence="3" type="ORF">PG994_012913</name>
</gene>
<keyword evidence="4" id="KW-1185">Reference proteome</keyword>
<dbReference type="Pfam" id="PF00856">
    <property type="entry name" value="SET"/>
    <property type="match status" value="1"/>
</dbReference>
<evidence type="ECO:0000313" key="3">
    <source>
        <dbReference type="EMBL" id="KAK8042430.1"/>
    </source>
</evidence>
<dbReference type="PANTHER" id="PTHR47332">
    <property type="entry name" value="SET DOMAIN-CONTAINING PROTEIN 5"/>
    <property type="match status" value="1"/>
</dbReference>
<protein>
    <recommendedName>
        <fullName evidence="2">SET domain-containing protein</fullName>
    </recommendedName>
</protein>
<feature type="domain" description="SET" evidence="2">
    <location>
        <begin position="132"/>
        <end position="288"/>
    </location>
</feature>
<dbReference type="CDD" id="cd20071">
    <property type="entry name" value="SET_SMYD"/>
    <property type="match status" value="1"/>
</dbReference>
<dbReference type="PROSITE" id="PS50280">
    <property type="entry name" value="SET"/>
    <property type="match status" value="1"/>
</dbReference>
<evidence type="ECO:0000313" key="4">
    <source>
        <dbReference type="Proteomes" id="UP001480595"/>
    </source>
</evidence>
<dbReference type="InterPro" id="IPR053185">
    <property type="entry name" value="SET_domain_protein"/>
</dbReference>
<feature type="chain" id="PRO_5046262469" description="SET domain-containing protein" evidence="1">
    <location>
        <begin position="21"/>
        <end position="437"/>
    </location>
</feature>
<dbReference type="RefSeq" id="XP_066709283.1">
    <property type="nucleotide sequence ID" value="XM_066864322.1"/>
</dbReference>
<dbReference type="Gene3D" id="1.10.220.160">
    <property type="match status" value="1"/>
</dbReference>
<accession>A0ABR1T751</accession>
<dbReference type="GeneID" id="92097385"/>
<name>A0ABR1T751_9PEZI</name>
<dbReference type="SMART" id="SM00317">
    <property type="entry name" value="SET"/>
    <property type="match status" value="1"/>
</dbReference>
<evidence type="ECO:0000259" key="2">
    <source>
        <dbReference type="PROSITE" id="PS50280"/>
    </source>
</evidence>
<dbReference type="InterPro" id="IPR001214">
    <property type="entry name" value="SET_dom"/>
</dbReference>
<evidence type="ECO:0000256" key="1">
    <source>
        <dbReference type="SAM" id="SignalP"/>
    </source>
</evidence>
<proteinExistence type="predicted"/>
<dbReference type="SUPFAM" id="SSF82199">
    <property type="entry name" value="SET domain"/>
    <property type="match status" value="1"/>
</dbReference>
<feature type="signal peptide" evidence="1">
    <location>
        <begin position="1"/>
        <end position="20"/>
    </location>
</feature>
<dbReference type="PANTHER" id="PTHR47332:SF6">
    <property type="entry name" value="SET DOMAIN-CONTAINING PROTEIN"/>
    <property type="match status" value="1"/>
</dbReference>
<reference evidence="3 4" key="1">
    <citation type="submission" date="2023-01" db="EMBL/GenBank/DDBJ databases">
        <title>Analysis of 21 Apiospora genomes using comparative genomics revels a genus with tremendous synthesis potential of carbohydrate active enzymes and secondary metabolites.</title>
        <authorList>
            <person name="Sorensen T."/>
        </authorList>
    </citation>
    <scope>NUCLEOTIDE SEQUENCE [LARGE SCALE GENOMIC DNA]</scope>
    <source>
        <strain evidence="3 4">CBS 135458</strain>
    </source>
</reference>
<dbReference type="Proteomes" id="UP001480595">
    <property type="component" value="Unassembled WGS sequence"/>
</dbReference>
<comment type="caution">
    <text evidence="3">The sequence shown here is derived from an EMBL/GenBank/DDBJ whole genome shotgun (WGS) entry which is preliminary data.</text>
</comment>
<dbReference type="InterPro" id="IPR046341">
    <property type="entry name" value="SET_dom_sf"/>
</dbReference>
<keyword evidence="1" id="KW-0732">Signal</keyword>
<sequence>MGRTHAILTLLCVPLTQVYCKLLDSPGQHQHDGQLLHLASPTASFCPWHRDSLSLTPDWAATERSPLELVAGTCAGNISQELCVYSSSTFGNNQGIAFLTSPKRAARLSRSTSLTDPLLHSQTERLNMATNPKWEVRAIPGKGMGVIATSHLGLGDHVMSATPALVQDSAIFELPDDQATELRARAVEHLPPVLRSSFLKLTTHDDVTSLSERIDKIVDVNSFELDTVGDIEDDEGEKGWLAVFPDISRLNHACRPNAQYYFDPLTMTQHVHAVRDIYPGEEITVSYINAFQTHRRRQKKILSMWHFGCTCDFCAKNRHHIKASDERILQIQKLLKEFQDRTRQSKATPQAAELLISLYRQEKLWYAFYEAYIFAALEYNFVGEAQLATKYARLAIEHGIASVGPDDENVDTMRKLTKDPWNHWSWMYRINLREASL</sequence>
<dbReference type="EMBL" id="JAQQWL010000013">
    <property type="protein sequence ID" value="KAK8042430.1"/>
    <property type="molecule type" value="Genomic_DNA"/>
</dbReference>